<organism evidence="2 3">
    <name type="scientific">Ganoderma sinense ZZ0214-1</name>
    <dbReference type="NCBI Taxonomy" id="1077348"/>
    <lineage>
        <taxon>Eukaryota</taxon>
        <taxon>Fungi</taxon>
        <taxon>Dikarya</taxon>
        <taxon>Basidiomycota</taxon>
        <taxon>Agaricomycotina</taxon>
        <taxon>Agaricomycetes</taxon>
        <taxon>Polyporales</taxon>
        <taxon>Polyporaceae</taxon>
        <taxon>Ganoderma</taxon>
    </lineage>
</organism>
<dbReference type="PANTHER" id="PTHR48045:SF31">
    <property type="entry name" value="UDP-GLYCOSYLTRANSFERASE 76B1-LIKE"/>
    <property type="match status" value="1"/>
</dbReference>
<dbReference type="Gene3D" id="3.40.50.2000">
    <property type="entry name" value="Glycogen Phosphorylase B"/>
    <property type="match status" value="2"/>
</dbReference>
<dbReference type="CDD" id="cd03784">
    <property type="entry name" value="GT1_Gtf-like"/>
    <property type="match status" value="1"/>
</dbReference>
<gene>
    <name evidence="2" type="ORF">GSI_05565</name>
</gene>
<evidence type="ECO:0000256" key="1">
    <source>
        <dbReference type="ARBA" id="ARBA00022679"/>
    </source>
</evidence>
<dbReference type="SUPFAM" id="SSF53756">
    <property type="entry name" value="UDP-Glycosyltransferase/glycogen phosphorylase"/>
    <property type="match status" value="1"/>
</dbReference>
<comment type="caution">
    <text evidence="2">The sequence shown here is derived from an EMBL/GenBank/DDBJ whole genome shotgun (WGS) entry which is preliminary data.</text>
</comment>
<dbReference type="InterPro" id="IPR002213">
    <property type="entry name" value="UDP_glucos_trans"/>
</dbReference>
<dbReference type="PANTHER" id="PTHR48045">
    <property type="entry name" value="UDP-GLYCOSYLTRANSFERASE 72B1"/>
    <property type="match status" value="1"/>
</dbReference>
<dbReference type="Proteomes" id="UP000230002">
    <property type="component" value="Unassembled WGS sequence"/>
</dbReference>
<dbReference type="STRING" id="1077348.A0A2G8SEX7"/>
<protein>
    <recommendedName>
        <fullName evidence="4">Glycosyltransferase family 1 protein</fullName>
    </recommendedName>
</protein>
<dbReference type="OrthoDB" id="5835829at2759"/>
<dbReference type="Pfam" id="PF00201">
    <property type="entry name" value="UDPGT"/>
    <property type="match status" value="1"/>
</dbReference>
<dbReference type="GO" id="GO:0008194">
    <property type="term" value="F:UDP-glycosyltransferase activity"/>
    <property type="evidence" value="ECO:0007669"/>
    <property type="project" value="InterPro"/>
</dbReference>
<evidence type="ECO:0000313" key="3">
    <source>
        <dbReference type="Proteomes" id="UP000230002"/>
    </source>
</evidence>
<name>A0A2G8SEX7_9APHY</name>
<keyword evidence="1" id="KW-0808">Transferase</keyword>
<reference evidence="2 3" key="1">
    <citation type="journal article" date="2015" name="Sci. Rep.">
        <title>Chromosome-level genome map provides insights into diverse defense mechanisms in the medicinal fungus Ganoderma sinense.</title>
        <authorList>
            <person name="Zhu Y."/>
            <person name="Xu J."/>
            <person name="Sun C."/>
            <person name="Zhou S."/>
            <person name="Xu H."/>
            <person name="Nelson D.R."/>
            <person name="Qian J."/>
            <person name="Song J."/>
            <person name="Luo H."/>
            <person name="Xiang L."/>
            <person name="Li Y."/>
            <person name="Xu Z."/>
            <person name="Ji A."/>
            <person name="Wang L."/>
            <person name="Lu S."/>
            <person name="Hayward A."/>
            <person name="Sun W."/>
            <person name="Li X."/>
            <person name="Schwartz D.C."/>
            <person name="Wang Y."/>
            <person name="Chen S."/>
        </authorList>
    </citation>
    <scope>NUCLEOTIDE SEQUENCE [LARGE SCALE GENOMIC DNA]</scope>
    <source>
        <strain evidence="2 3">ZZ0214-1</strain>
    </source>
</reference>
<evidence type="ECO:0008006" key="4">
    <source>
        <dbReference type="Google" id="ProtNLM"/>
    </source>
</evidence>
<proteinExistence type="predicted"/>
<evidence type="ECO:0000313" key="2">
    <source>
        <dbReference type="EMBL" id="PIL32319.1"/>
    </source>
</evidence>
<accession>A0A2G8SEX7</accession>
<sequence length="479" mass="53495">MAKLRPVDVTLVTIDRFYERVKAGLAHHLEAGKEEVISIGDVSLSSLKDGDEAFKKLFKALVAEEEVVCLKSGKRIAPLQKPQVVILDPFVIEPFNYIREICDNTIKVYAWGTGMAETTLYLFGPEDIGGRGNIRIRAEEEAKRSGRPYKEVALEIVYQSKGEVVCVPDKPPMYDYEYQPQDFPVPDHIGYMVIPRAYETLQAMDGIFLATPECYEPTTVAAMRSWFGETRRAVYACGPLLPTTSKESAQAHERKPCVGRSSEIEEFLDATLKASGSRSLLYISLGTVFWPITRPQNMWAVLDVVIELDIPFILAHVSELASIPEEVKEKVKSYGKGVLSPWTPQYLILDHPATGWFLTHGGHNSVIESISAGVPMIFWPFLGDQPANAVHCTDHLGIGYELLEVRTGHGLKPIYRTGRTPLGTVDAIRAEVREVLQDAFGEDGARKRERLVEMRRVVNSQWDEGGASRRDVVAFLDSL</sequence>
<keyword evidence="3" id="KW-1185">Reference proteome</keyword>
<dbReference type="EMBL" id="AYKW01000011">
    <property type="protein sequence ID" value="PIL32319.1"/>
    <property type="molecule type" value="Genomic_DNA"/>
</dbReference>
<dbReference type="AlphaFoldDB" id="A0A2G8SEX7"/>